<accession>A0A7X5YKD8</accession>
<keyword evidence="1" id="KW-1133">Transmembrane helix</keyword>
<reference evidence="2 3" key="1">
    <citation type="submission" date="2020-03" db="EMBL/GenBank/DDBJ databases">
        <title>Genomic Encyclopedia of Type Strains, Phase IV (KMG-IV): sequencing the most valuable type-strain genomes for metagenomic binning, comparative biology and taxonomic classification.</title>
        <authorList>
            <person name="Goeker M."/>
        </authorList>
    </citation>
    <scope>NUCLEOTIDE SEQUENCE [LARGE SCALE GENOMIC DNA]</scope>
    <source>
        <strain evidence="2 3">DSM 4736</strain>
    </source>
</reference>
<evidence type="ECO:0000256" key="1">
    <source>
        <dbReference type="SAM" id="Phobius"/>
    </source>
</evidence>
<dbReference type="EMBL" id="JAATJM010000001">
    <property type="protein sequence ID" value="NJC41279.1"/>
    <property type="molecule type" value="Genomic_DNA"/>
</dbReference>
<keyword evidence="1" id="KW-0812">Transmembrane</keyword>
<comment type="caution">
    <text evidence="2">The sequence shown here is derived from an EMBL/GenBank/DDBJ whole genome shotgun (WGS) entry which is preliminary data.</text>
</comment>
<sequence length="99" mass="10654">MAWLAFRPVTGVEGGLPWDKANHALAFIVLTALAGRGWPVLSRAALFLIMLVAGIGIELVQGLPQIGRDADVWDVVADAVGILVGLALLGWLRRSRWRA</sequence>
<dbReference type="PANTHER" id="PTHR28008:SF1">
    <property type="entry name" value="DOMAIN PROTEIN, PUTATIVE (AFU_ORTHOLOGUE AFUA_3G10980)-RELATED"/>
    <property type="match status" value="1"/>
</dbReference>
<feature type="transmembrane region" description="Helical" evidence="1">
    <location>
        <begin position="75"/>
        <end position="92"/>
    </location>
</feature>
<evidence type="ECO:0000313" key="2">
    <source>
        <dbReference type="EMBL" id="NJC41279.1"/>
    </source>
</evidence>
<dbReference type="PANTHER" id="PTHR28008">
    <property type="entry name" value="DOMAIN PROTEIN, PUTATIVE (AFU_ORTHOLOGUE AFUA_3G10980)-RELATED"/>
    <property type="match status" value="1"/>
</dbReference>
<dbReference type="Proteomes" id="UP000587415">
    <property type="component" value="Unassembled WGS sequence"/>
</dbReference>
<keyword evidence="1" id="KW-0472">Membrane</keyword>
<protein>
    <submittedName>
        <fullName evidence="2">VanZ family protein</fullName>
    </submittedName>
</protein>
<proteinExistence type="predicted"/>
<keyword evidence="3" id="KW-1185">Reference proteome</keyword>
<name>A0A7X5YKD8_9CAUL</name>
<feature type="transmembrane region" description="Helical" evidence="1">
    <location>
        <begin position="45"/>
        <end position="63"/>
    </location>
</feature>
<dbReference type="AlphaFoldDB" id="A0A7X5YKD8"/>
<evidence type="ECO:0000313" key="3">
    <source>
        <dbReference type="Proteomes" id="UP000587415"/>
    </source>
</evidence>
<dbReference type="RefSeq" id="WP_168046245.1">
    <property type="nucleotide sequence ID" value="NZ_JAATJM010000001.1"/>
</dbReference>
<gene>
    <name evidence="2" type="ORF">GGQ87_001537</name>
</gene>
<organism evidence="2 3">
    <name type="scientific">Brevundimonas alba</name>
    <dbReference type="NCBI Taxonomy" id="74314"/>
    <lineage>
        <taxon>Bacteria</taxon>
        <taxon>Pseudomonadati</taxon>
        <taxon>Pseudomonadota</taxon>
        <taxon>Alphaproteobacteria</taxon>
        <taxon>Caulobacterales</taxon>
        <taxon>Caulobacteraceae</taxon>
        <taxon>Brevundimonas</taxon>
    </lineage>
</organism>